<evidence type="ECO:0000313" key="3">
    <source>
        <dbReference type="Proteomes" id="UP001165289"/>
    </source>
</evidence>
<name>A0AAV7K7N5_9METZ</name>
<accession>A0AAV7K7N5</accession>
<comment type="caution">
    <text evidence="2">The sequence shown here is derived from an EMBL/GenBank/DDBJ whole genome shotgun (WGS) entry which is preliminary data.</text>
</comment>
<reference evidence="2 3" key="1">
    <citation type="journal article" date="2023" name="BMC Biol.">
        <title>The compact genome of the sponge Oopsacas minuta (Hexactinellida) is lacking key metazoan core genes.</title>
        <authorList>
            <person name="Santini S."/>
            <person name="Schenkelaars Q."/>
            <person name="Jourda C."/>
            <person name="Duchesne M."/>
            <person name="Belahbib H."/>
            <person name="Rocher C."/>
            <person name="Selva M."/>
            <person name="Riesgo A."/>
            <person name="Vervoort M."/>
            <person name="Leys S.P."/>
            <person name="Kodjabachian L."/>
            <person name="Le Bivic A."/>
            <person name="Borchiellini C."/>
            <person name="Claverie J.M."/>
            <person name="Renard E."/>
        </authorList>
    </citation>
    <scope>NUCLEOTIDE SEQUENCE [LARGE SCALE GENOMIC DNA]</scope>
    <source>
        <strain evidence="2">SPO-2</strain>
    </source>
</reference>
<dbReference type="Proteomes" id="UP001165289">
    <property type="component" value="Unassembled WGS sequence"/>
</dbReference>
<gene>
    <name evidence="2" type="ORF">LOD99_11162</name>
</gene>
<feature type="region of interest" description="Disordered" evidence="1">
    <location>
        <begin position="14"/>
        <end position="52"/>
    </location>
</feature>
<sequence>MILQILINNMQGEEFDEMFGNDTERQKREAENRRASTKQDAQTGASGTAEDLKYSNNNSIYCYNQDCALQKSIQLTKQNQPPKTAPTFFTIDKKRNFLIRQFC</sequence>
<feature type="compositionally biased region" description="Basic and acidic residues" evidence="1">
    <location>
        <begin position="22"/>
        <end position="34"/>
    </location>
</feature>
<evidence type="ECO:0000313" key="2">
    <source>
        <dbReference type="EMBL" id="KAI6657238.1"/>
    </source>
</evidence>
<dbReference type="EMBL" id="JAKMXF010000114">
    <property type="protein sequence ID" value="KAI6657238.1"/>
    <property type="molecule type" value="Genomic_DNA"/>
</dbReference>
<proteinExistence type="predicted"/>
<evidence type="ECO:0000256" key="1">
    <source>
        <dbReference type="SAM" id="MobiDB-lite"/>
    </source>
</evidence>
<dbReference type="AlphaFoldDB" id="A0AAV7K7N5"/>
<keyword evidence="3" id="KW-1185">Reference proteome</keyword>
<protein>
    <submittedName>
        <fullName evidence="2">Uncharacterized protein</fullName>
    </submittedName>
</protein>
<organism evidence="2 3">
    <name type="scientific">Oopsacas minuta</name>
    <dbReference type="NCBI Taxonomy" id="111878"/>
    <lineage>
        <taxon>Eukaryota</taxon>
        <taxon>Metazoa</taxon>
        <taxon>Porifera</taxon>
        <taxon>Hexactinellida</taxon>
        <taxon>Hexasterophora</taxon>
        <taxon>Lyssacinosida</taxon>
        <taxon>Leucopsacidae</taxon>
        <taxon>Oopsacas</taxon>
    </lineage>
</organism>